<feature type="transmembrane region" description="Helical" evidence="6">
    <location>
        <begin position="382"/>
        <end position="404"/>
    </location>
</feature>
<sequence length="510" mass="55194">MRSSLIKGTIILAAAGFISKFLGLFFRIPIINMIGEEGIGLYQLTYPLYSFLLAMAAGIPIAVSKMISERMALSKIGEANLIFKVAFRFLALFGFISTCVMLVFGKQLIVIFDWPPEAYYSLIGISFAPFLTCILSAYRGYFQGIQYMAYPGISQILEQLTRVVVGVSLCYILFKYGIPLAAGGASFGASVGSFVALTFMMYKYSKIKKKASSNEKLPGYTKVLIEILKIAIPISMAQTIGSIMALIDSFMVPSLLKDSGYSREIATSLYGQLTGKAQVLINVPLTLSIALAQSTVPAISESFARGIKAGLSKNINIAYKMAFIFALPCALGLFTLAKPILSLVFMNNSDGYDLMQILSIACIFIIAAQVSTSILNGIGKTFAPLFAIIIGCIIKVVIGIMLIPNPDLNIKAAAISTLISYIVISLIDFILVIKYTRVYTRLTESFVMPLICSLIMAVSVMASYSYIFGIIGKNSLATLISIVFGGGVYAIALLLTKTLTVKELKSMIKG</sequence>
<evidence type="ECO:0000256" key="6">
    <source>
        <dbReference type="SAM" id="Phobius"/>
    </source>
</evidence>
<proteinExistence type="predicted"/>
<feature type="transmembrane region" description="Helical" evidence="6">
    <location>
        <begin position="118"/>
        <end position="138"/>
    </location>
</feature>
<feature type="transmembrane region" description="Helical" evidence="6">
    <location>
        <begin position="475"/>
        <end position="495"/>
    </location>
</feature>
<feature type="transmembrane region" description="Helical" evidence="6">
    <location>
        <begin position="46"/>
        <end position="64"/>
    </location>
</feature>
<feature type="transmembrane region" description="Helical" evidence="6">
    <location>
        <begin position="159"/>
        <end position="178"/>
    </location>
</feature>
<organism evidence="7 8">
    <name type="scientific">Clostridium cylindrosporum DSM 605</name>
    <dbReference type="NCBI Taxonomy" id="1121307"/>
    <lineage>
        <taxon>Bacteria</taxon>
        <taxon>Bacillati</taxon>
        <taxon>Bacillota</taxon>
        <taxon>Clostridia</taxon>
        <taxon>Eubacteriales</taxon>
        <taxon>Clostridiaceae</taxon>
        <taxon>Clostridium</taxon>
    </lineage>
</organism>
<dbReference type="EMBL" id="LFVU01000024">
    <property type="protein sequence ID" value="KMT22050.1"/>
    <property type="molecule type" value="Genomic_DNA"/>
</dbReference>
<dbReference type="PANTHER" id="PTHR30250">
    <property type="entry name" value="PST FAMILY PREDICTED COLANIC ACID TRANSPORTER"/>
    <property type="match status" value="1"/>
</dbReference>
<keyword evidence="2" id="KW-1003">Cell membrane</keyword>
<dbReference type="GO" id="GO:0005886">
    <property type="term" value="C:plasma membrane"/>
    <property type="evidence" value="ECO:0007669"/>
    <property type="project" value="UniProtKB-SubCell"/>
</dbReference>
<evidence type="ECO:0000256" key="1">
    <source>
        <dbReference type="ARBA" id="ARBA00004651"/>
    </source>
</evidence>
<dbReference type="STRING" id="1121307.CLCY_4c00220"/>
<feature type="transmembrane region" description="Helical" evidence="6">
    <location>
        <begin position="410"/>
        <end position="433"/>
    </location>
</feature>
<protein>
    <submittedName>
        <fullName evidence="7">Stage V sporulation protein B</fullName>
    </submittedName>
</protein>
<reference evidence="7 8" key="1">
    <citation type="submission" date="2015-06" db="EMBL/GenBank/DDBJ databases">
        <title>Draft genome sequence of the purine-degrading Clostridium cylindrosporum HC-1 (DSM 605).</title>
        <authorList>
            <person name="Poehlein A."/>
            <person name="Schiel-Bengelsdorf B."/>
            <person name="Bengelsdorf F."/>
            <person name="Daniel R."/>
            <person name="Duerre P."/>
        </authorList>
    </citation>
    <scope>NUCLEOTIDE SEQUENCE [LARGE SCALE GENOMIC DNA]</scope>
    <source>
        <strain evidence="7 8">DSM 605</strain>
    </source>
</reference>
<feature type="transmembrane region" description="Helical" evidence="6">
    <location>
        <begin position="445"/>
        <end position="469"/>
    </location>
</feature>
<dbReference type="PIRSF" id="PIRSF038958">
    <property type="entry name" value="PG_synth_SpoVB"/>
    <property type="match status" value="1"/>
</dbReference>
<keyword evidence="5 6" id="KW-0472">Membrane</keyword>
<dbReference type="AlphaFoldDB" id="A0A0J8D7N9"/>
<dbReference type="InterPro" id="IPR050833">
    <property type="entry name" value="Poly_Biosynth_Transport"/>
</dbReference>
<dbReference type="PANTHER" id="PTHR30250:SF21">
    <property type="entry name" value="LIPID II FLIPPASE MURJ"/>
    <property type="match status" value="1"/>
</dbReference>
<feature type="transmembrane region" description="Helical" evidence="6">
    <location>
        <begin position="357"/>
        <end position="375"/>
    </location>
</feature>
<name>A0A0J8D7N9_CLOCY</name>
<dbReference type="RefSeq" id="WP_048570154.1">
    <property type="nucleotide sequence ID" value="NZ_LFVU01000024.1"/>
</dbReference>
<comment type="subcellular location">
    <subcellularLocation>
        <location evidence="1">Cell membrane</location>
        <topology evidence="1">Multi-pass membrane protein</topology>
    </subcellularLocation>
</comment>
<evidence type="ECO:0000256" key="3">
    <source>
        <dbReference type="ARBA" id="ARBA00022692"/>
    </source>
</evidence>
<keyword evidence="8" id="KW-1185">Reference proteome</keyword>
<dbReference type="InterPro" id="IPR002797">
    <property type="entry name" value="Polysacc_synth"/>
</dbReference>
<evidence type="ECO:0000313" key="7">
    <source>
        <dbReference type="EMBL" id="KMT22050.1"/>
    </source>
</evidence>
<accession>A0A0J8D7N9</accession>
<dbReference type="Proteomes" id="UP000036756">
    <property type="component" value="Unassembled WGS sequence"/>
</dbReference>
<dbReference type="PATRIC" id="fig|1121307.3.peg.1675"/>
<evidence type="ECO:0000313" key="8">
    <source>
        <dbReference type="Proteomes" id="UP000036756"/>
    </source>
</evidence>
<keyword evidence="4 6" id="KW-1133">Transmembrane helix</keyword>
<keyword evidence="3 6" id="KW-0812">Transmembrane</keyword>
<feature type="transmembrane region" description="Helical" evidence="6">
    <location>
        <begin position="85"/>
        <end position="112"/>
    </location>
</feature>
<dbReference type="Pfam" id="PF01943">
    <property type="entry name" value="Polysacc_synt"/>
    <property type="match status" value="1"/>
</dbReference>
<feature type="transmembrane region" description="Helical" evidence="6">
    <location>
        <begin position="317"/>
        <end position="337"/>
    </location>
</feature>
<feature type="transmembrane region" description="Helical" evidence="6">
    <location>
        <begin position="12"/>
        <end position="34"/>
    </location>
</feature>
<evidence type="ECO:0000256" key="5">
    <source>
        <dbReference type="ARBA" id="ARBA00023136"/>
    </source>
</evidence>
<dbReference type="CDD" id="cd13124">
    <property type="entry name" value="MATE_SpoVB_like"/>
    <property type="match status" value="1"/>
</dbReference>
<gene>
    <name evidence="7" type="primary">spoVB</name>
    <name evidence="7" type="ORF">CLCY_4c00220</name>
</gene>
<evidence type="ECO:0000256" key="2">
    <source>
        <dbReference type="ARBA" id="ARBA00022475"/>
    </source>
</evidence>
<dbReference type="InterPro" id="IPR024923">
    <property type="entry name" value="PG_synth_SpoVB"/>
</dbReference>
<feature type="transmembrane region" description="Helical" evidence="6">
    <location>
        <begin position="184"/>
        <end position="202"/>
    </location>
</feature>
<comment type="caution">
    <text evidence="7">The sequence shown here is derived from an EMBL/GenBank/DDBJ whole genome shotgun (WGS) entry which is preliminary data.</text>
</comment>
<evidence type="ECO:0000256" key="4">
    <source>
        <dbReference type="ARBA" id="ARBA00022989"/>
    </source>
</evidence>